<organism evidence="2 3">
    <name type="scientific">Membranihabitans marinus</name>
    <dbReference type="NCBI Taxonomy" id="1227546"/>
    <lineage>
        <taxon>Bacteria</taxon>
        <taxon>Pseudomonadati</taxon>
        <taxon>Bacteroidota</taxon>
        <taxon>Saprospiria</taxon>
        <taxon>Saprospirales</taxon>
        <taxon>Saprospiraceae</taxon>
        <taxon>Membranihabitans</taxon>
    </lineage>
</organism>
<dbReference type="PANTHER" id="PTHR43640">
    <property type="entry name" value="OS07G0260300 PROTEIN"/>
    <property type="match status" value="1"/>
</dbReference>
<proteinExistence type="predicted"/>
<dbReference type="InterPro" id="IPR000866">
    <property type="entry name" value="AhpC/TSA"/>
</dbReference>
<sequence>MKNLIYGLIGLFALGGTAAAGVFLSDEIQDAEYKIGETIENFSLKNLNGEEVAFSESTGSLGTILIFTCNTCPYAKLYEERILQLHDVYNDVGYTVILINPSNPDLKPGDHPSELMKWVSQSGYSGLYLIDSIGLFRRFGARKTPEVFLMDKSNVLKYRGAIDNSAQGAESVTDKYLENAIRALQDGVDPEPVKTRPVGCVIKH</sequence>
<dbReference type="Gene3D" id="3.40.30.10">
    <property type="entry name" value="Glutaredoxin"/>
    <property type="match status" value="1"/>
</dbReference>
<comment type="caution">
    <text evidence="2">The sequence shown here is derived from an EMBL/GenBank/DDBJ whole genome shotgun (WGS) entry which is preliminary data.</text>
</comment>
<dbReference type="RefSeq" id="WP_222580783.1">
    <property type="nucleotide sequence ID" value="NZ_JAHVHU010000013.1"/>
</dbReference>
<dbReference type="GO" id="GO:0016209">
    <property type="term" value="F:antioxidant activity"/>
    <property type="evidence" value="ECO:0007669"/>
    <property type="project" value="InterPro"/>
</dbReference>
<dbReference type="PANTHER" id="PTHR43640:SF1">
    <property type="entry name" value="THIOREDOXIN-DEPENDENT PEROXIREDOXIN"/>
    <property type="match status" value="1"/>
</dbReference>
<reference evidence="2" key="1">
    <citation type="submission" date="2021-06" db="EMBL/GenBank/DDBJ databases">
        <title>44 bacteria genomes isolated from Dapeng, Shenzhen.</title>
        <authorList>
            <person name="Zheng W."/>
            <person name="Yu S."/>
            <person name="Huang Y."/>
        </authorList>
    </citation>
    <scope>NUCLEOTIDE SEQUENCE</scope>
    <source>
        <strain evidence="2">DP5N28-2</strain>
    </source>
</reference>
<evidence type="ECO:0000313" key="3">
    <source>
        <dbReference type="Proteomes" id="UP000753961"/>
    </source>
</evidence>
<dbReference type="InterPro" id="IPR013766">
    <property type="entry name" value="Thioredoxin_domain"/>
</dbReference>
<dbReference type="AlphaFoldDB" id="A0A953HVY8"/>
<name>A0A953HVY8_9BACT</name>
<evidence type="ECO:0000313" key="2">
    <source>
        <dbReference type="EMBL" id="MBY5959245.1"/>
    </source>
</evidence>
<gene>
    <name evidence="2" type="ORF">KUV50_13920</name>
</gene>
<dbReference type="SUPFAM" id="SSF52833">
    <property type="entry name" value="Thioredoxin-like"/>
    <property type="match status" value="1"/>
</dbReference>
<dbReference type="InterPro" id="IPR036249">
    <property type="entry name" value="Thioredoxin-like_sf"/>
</dbReference>
<dbReference type="InterPro" id="IPR047262">
    <property type="entry name" value="PRX-like1"/>
</dbReference>
<dbReference type="Pfam" id="PF00578">
    <property type="entry name" value="AhpC-TSA"/>
    <property type="match status" value="1"/>
</dbReference>
<dbReference type="GO" id="GO:0016491">
    <property type="term" value="F:oxidoreductase activity"/>
    <property type="evidence" value="ECO:0007669"/>
    <property type="project" value="InterPro"/>
</dbReference>
<protein>
    <submittedName>
        <fullName evidence="2">Redoxin domain-containing protein</fullName>
    </submittedName>
</protein>
<accession>A0A953HVY8</accession>
<feature type="domain" description="Thioredoxin" evidence="1">
    <location>
        <begin position="33"/>
        <end position="186"/>
    </location>
</feature>
<dbReference type="EMBL" id="JAHVHU010000013">
    <property type="protein sequence ID" value="MBY5959245.1"/>
    <property type="molecule type" value="Genomic_DNA"/>
</dbReference>
<dbReference type="PROSITE" id="PS51352">
    <property type="entry name" value="THIOREDOXIN_2"/>
    <property type="match status" value="1"/>
</dbReference>
<dbReference type="Proteomes" id="UP000753961">
    <property type="component" value="Unassembled WGS sequence"/>
</dbReference>
<keyword evidence="3" id="KW-1185">Reference proteome</keyword>
<evidence type="ECO:0000259" key="1">
    <source>
        <dbReference type="PROSITE" id="PS51352"/>
    </source>
</evidence>